<dbReference type="InterPro" id="IPR036390">
    <property type="entry name" value="WH_DNA-bd_sf"/>
</dbReference>
<dbReference type="EMBL" id="FNLC01000002">
    <property type="protein sequence ID" value="SDR01365.1"/>
    <property type="molecule type" value="Genomic_DNA"/>
</dbReference>
<organism evidence="1 2">
    <name type="scientific">Natronobacterium texcoconense</name>
    <dbReference type="NCBI Taxonomy" id="1095778"/>
    <lineage>
        <taxon>Archaea</taxon>
        <taxon>Methanobacteriati</taxon>
        <taxon>Methanobacteriota</taxon>
        <taxon>Stenosarchaea group</taxon>
        <taxon>Halobacteria</taxon>
        <taxon>Halobacteriales</taxon>
        <taxon>Natrialbaceae</taxon>
        <taxon>Natronobacterium</taxon>
    </lineage>
</organism>
<dbReference type="STRING" id="1095778.SAMN04489842_2002"/>
<evidence type="ECO:0000313" key="2">
    <source>
        <dbReference type="Proteomes" id="UP000198848"/>
    </source>
</evidence>
<dbReference type="InterPro" id="IPR011991">
    <property type="entry name" value="ArsR-like_HTH"/>
</dbReference>
<dbReference type="CDD" id="cd00090">
    <property type="entry name" value="HTH_ARSR"/>
    <property type="match status" value="1"/>
</dbReference>
<reference evidence="2" key="1">
    <citation type="submission" date="2016-10" db="EMBL/GenBank/DDBJ databases">
        <authorList>
            <person name="Varghese N."/>
            <person name="Submissions S."/>
        </authorList>
    </citation>
    <scope>NUCLEOTIDE SEQUENCE [LARGE SCALE GENOMIC DNA]</scope>
    <source>
        <strain evidence="2">DSM 24767</strain>
    </source>
</reference>
<dbReference type="RefSeq" id="WP_090381026.1">
    <property type="nucleotide sequence ID" value="NZ_FNLC01000002.1"/>
</dbReference>
<dbReference type="InterPro" id="IPR036388">
    <property type="entry name" value="WH-like_DNA-bd_sf"/>
</dbReference>
<accession>A0A1H1FKC0</accession>
<gene>
    <name evidence="1" type="ORF">SAMN04489842_2002</name>
</gene>
<dbReference type="SUPFAM" id="SSF46785">
    <property type="entry name" value="Winged helix' DNA-binding domain"/>
    <property type="match status" value="1"/>
</dbReference>
<dbReference type="Gene3D" id="1.10.10.10">
    <property type="entry name" value="Winged helix-like DNA-binding domain superfamily/Winged helix DNA-binding domain"/>
    <property type="match status" value="1"/>
</dbReference>
<dbReference type="Proteomes" id="UP000198848">
    <property type="component" value="Unassembled WGS sequence"/>
</dbReference>
<name>A0A1H1FKC0_NATTX</name>
<protein>
    <submittedName>
        <fullName evidence="1">Helix-turn-helix domain-containing protein</fullName>
    </submittedName>
</protein>
<dbReference type="Pfam" id="PF12840">
    <property type="entry name" value="HTH_20"/>
    <property type="match status" value="1"/>
</dbReference>
<dbReference type="AlphaFoldDB" id="A0A1H1FKC0"/>
<proteinExistence type="predicted"/>
<sequence length="115" mass="13209">MSDDGEADVVDVLSDEYMRTILEQTREEPKSVDALSDACGADPSTIYRRVEQLQERDLLEDQQKLDPGGHHYKVYSARLREVRIRLDENGFEVDVDRGPTEAAADRFTRLYEGFK</sequence>
<keyword evidence="2" id="KW-1185">Reference proteome</keyword>
<dbReference type="OrthoDB" id="290446at2157"/>
<evidence type="ECO:0000313" key="1">
    <source>
        <dbReference type="EMBL" id="SDR01365.1"/>
    </source>
</evidence>